<dbReference type="OrthoDB" id="885293at2"/>
<reference evidence="2 3" key="1">
    <citation type="submission" date="2017-04" db="EMBL/GenBank/DDBJ databases">
        <authorList>
            <person name="Afonso C.L."/>
            <person name="Miller P.J."/>
            <person name="Scott M.A."/>
            <person name="Spackman E."/>
            <person name="Goraichik I."/>
            <person name="Dimitrov K.M."/>
            <person name="Suarez D.L."/>
            <person name="Swayne D.E."/>
        </authorList>
    </citation>
    <scope>NUCLEOTIDE SEQUENCE [LARGE SCALE GENOMIC DNA]</scope>
    <source>
        <strain evidence="2 3">DSM 11622</strain>
    </source>
</reference>
<organism evidence="2 3">
    <name type="scientific">Hymenobacter roseosalivarius DSM 11622</name>
    <dbReference type="NCBI Taxonomy" id="645990"/>
    <lineage>
        <taxon>Bacteria</taxon>
        <taxon>Pseudomonadati</taxon>
        <taxon>Bacteroidota</taxon>
        <taxon>Cytophagia</taxon>
        <taxon>Cytophagales</taxon>
        <taxon>Hymenobacteraceae</taxon>
        <taxon>Hymenobacter</taxon>
    </lineage>
</organism>
<keyword evidence="3" id="KW-1185">Reference proteome</keyword>
<name>A0A1W1UL52_9BACT</name>
<evidence type="ECO:0000313" key="3">
    <source>
        <dbReference type="Proteomes" id="UP000192266"/>
    </source>
</evidence>
<dbReference type="Gene3D" id="1.10.10.60">
    <property type="entry name" value="Homeodomain-like"/>
    <property type="match status" value="1"/>
</dbReference>
<proteinExistence type="predicted"/>
<dbReference type="AlphaFoldDB" id="A0A1W1UL52"/>
<dbReference type="Proteomes" id="UP000192266">
    <property type="component" value="Unassembled WGS sequence"/>
</dbReference>
<dbReference type="InterPro" id="IPR051354">
    <property type="entry name" value="Transposase_27_IS1"/>
</dbReference>
<sequence length="110" mass="11742">MVYTQHFCAKCASEQIRRNGHSGGRAKYQCKACGHQGYFQPAAVEKARQYAQVDQLLLERNSLRSIARATGVARNTIAKRVKKSGGFGPAPAAPSPEKGPTEAVGGLGAR</sequence>
<evidence type="ECO:0000256" key="1">
    <source>
        <dbReference type="SAM" id="MobiDB-lite"/>
    </source>
</evidence>
<evidence type="ECO:0000313" key="2">
    <source>
        <dbReference type="EMBL" id="SMB81531.1"/>
    </source>
</evidence>
<dbReference type="EMBL" id="FWWW01000032">
    <property type="protein sequence ID" value="SMB81531.1"/>
    <property type="molecule type" value="Genomic_DNA"/>
</dbReference>
<gene>
    <name evidence="2" type="ORF">SAMN00120144_4389</name>
</gene>
<evidence type="ECO:0008006" key="4">
    <source>
        <dbReference type="Google" id="ProtNLM"/>
    </source>
</evidence>
<accession>A0A1W1UL52</accession>
<dbReference type="PANTHER" id="PTHR33293">
    <property type="entry name" value="INSERTION ELEMENT IS1 1 PROTEIN INSB-RELATED"/>
    <property type="match status" value="1"/>
</dbReference>
<dbReference type="PANTHER" id="PTHR33293:SF1">
    <property type="entry name" value="INSERTION ELEMENT IS1 1 PROTEIN INSB-RELATED"/>
    <property type="match status" value="1"/>
</dbReference>
<protein>
    <recommendedName>
        <fullName evidence="4">Insertion element protein</fullName>
    </recommendedName>
</protein>
<feature type="region of interest" description="Disordered" evidence="1">
    <location>
        <begin position="80"/>
        <end position="110"/>
    </location>
</feature>